<evidence type="ECO:0000256" key="1">
    <source>
        <dbReference type="SAM" id="MobiDB-lite"/>
    </source>
</evidence>
<dbReference type="InterPro" id="IPR052591">
    <property type="entry name" value="CML21-like"/>
</dbReference>
<feature type="region of interest" description="Disordered" evidence="1">
    <location>
        <begin position="65"/>
        <end position="85"/>
    </location>
</feature>
<feature type="region of interest" description="Disordered" evidence="1">
    <location>
        <begin position="1107"/>
        <end position="1153"/>
    </location>
</feature>
<feature type="domain" description="EF-hand" evidence="2">
    <location>
        <begin position="667"/>
        <end position="702"/>
    </location>
</feature>
<dbReference type="Proteomes" id="UP000053236">
    <property type="component" value="Unassembled WGS sequence"/>
</dbReference>
<feature type="compositionally biased region" description="Basic residues" evidence="1">
    <location>
        <begin position="1042"/>
        <end position="1052"/>
    </location>
</feature>
<feature type="region of interest" description="Disordered" evidence="1">
    <location>
        <begin position="1034"/>
        <end position="1062"/>
    </location>
</feature>
<proteinExistence type="predicted"/>
<dbReference type="GO" id="GO:0005509">
    <property type="term" value="F:calcium ion binding"/>
    <property type="evidence" value="ECO:0007669"/>
    <property type="project" value="InterPro"/>
</dbReference>
<feature type="domain" description="EF-hand" evidence="2">
    <location>
        <begin position="829"/>
        <end position="864"/>
    </location>
</feature>
<dbReference type="EMBL" id="KI687342">
    <property type="protein sequence ID" value="ETK81847.1"/>
    <property type="molecule type" value="Genomic_DNA"/>
</dbReference>
<feature type="domain" description="EF-hand" evidence="2">
    <location>
        <begin position="927"/>
        <end position="962"/>
    </location>
</feature>
<dbReference type="Gene3D" id="1.10.238.10">
    <property type="entry name" value="EF-hand"/>
    <property type="match status" value="3"/>
</dbReference>
<accession>W2GFT1</accession>
<gene>
    <name evidence="3" type="ORF">L915_12674</name>
</gene>
<feature type="compositionally biased region" description="Low complexity" evidence="1">
    <location>
        <begin position="291"/>
        <end position="304"/>
    </location>
</feature>
<dbReference type="SMART" id="SM00054">
    <property type="entry name" value="EFh"/>
    <property type="match status" value="6"/>
</dbReference>
<feature type="compositionally biased region" description="Basic and acidic residues" evidence="1">
    <location>
        <begin position="74"/>
        <end position="85"/>
    </location>
</feature>
<organism evidence="3">
    <name type="scientific">Phytophthora nicotianae</name>
    <name type="common">Potato buckeye rot agent</name>
    <name type="synonym">Phytophthora parasitica</name>
    <dbReference type="NCBI Taxonomy" id="4792"/>
    <lineage>
        <taxon>Eukaryota</taxon>
        <taxon>Sar</taxon>
        <taxon>Stramenopiles</taxon>
        <taxon>Oomycota</taxon>
        <taxon>Peronosporomycetes</taxon>
        <taxon>Peronosporales</taxon>
        <taxon>Peronosporaceae</taxon>
        <taxon>Phytophthora</taxon>
    </lineage>
</organism>
<dbReference type="SUPFAM" id="SSF47473">
    <property type="entry name" value="EF-hand"/>
    <property type="match status" value="3"/>
</dbReference>
<protein>
    <recommendedName>
        <fullName evidence="2">EF-hand domain-containing protein</fullName>
    </recommendedName>
</protein>
<dbReference type="InterPro" id="IPR011992">
    <property type="entry name" value="EF-hand-dom_pair"/>
</dbReference>
<feature type="compositionally biased region" description="Polar residues" evidence="1">
    <location>
        <begin position="1120"/>
        <end position="1134"/>
    </location>
</feature>
<name>W2GFT1_PHYNI</name>
<reference evidence="3" key="1">
    <citation type="submission" date="2013-11" db="EMBL/GenBank/DDBJ databases">
        <title>The Genome Sequence of Phytophthora parasitica CJ02B3.</title>
        <authorList>
            <consortium name="The Broad Institute Genomics Platform"/>
            <person name="Russ C."/>
            <person name="Tyler B."/>
            <person name="Panabieres F."/>
            <person name="Shan W."/>
            <person name="Tripathy S."/>
            <person name="Grunwald N."/>
            <person name="Machado M."/>
            <person name="Johnson C.S."/>
            <person name="Arredondo F."/>
            <person name="Hong C."/>
            <person name="Coffey M."/>
            <person name="Young S.K."/>
            <person name="Zeng Q."/>
            <person name="Gargeya S."/>
            <person name="Fitzgerald M."/>
            <person name="Abouelleil A."/>
            <person name="Alvarado L."/>
            <person name="Chapman S.B."/>
            <person name="Gainer-Dewar J."/>
            <person name="Goldberg J."/>
            <person name="Griggs A."/>
            <person name="Gujja S."/>
            <person name="Hansen M."/>
            <person name="Howarth C."/>
            <person name="Imamovic A."/>
            <person name="Ireland A."/>
            <person name="Larimer J."/>
            <person name="McCowan C."/>
            <person name="Murphy C."/>
            <person name="Pearson M."/>
            <person name="Poon T.W."/>
            <person name="Priest M."/>
            <person name="Roberts A."/>
            <person name="Saif S."/>
            <person name="Shea T."/>
            <person name="Sykes S."/>
            <person name="Wortman J."/>
            <person name="Nusbaum C."/>
            <person name="Birren B."/>
        </authorList>
    </citation>
    <scope>NUCLEOTIDE SEQUENCE [LARGE SCALE GENOMIC DNA]</scope>
    <source>
        <strain evidence="3">CJ02B3</strain>
    </source>
</reference>
<dbReference type="PANTHER" id="PTHR23064">
    <property type="entry name" value="TROPONIN"/>
    <property type="match status" value="1"/>
</dbReference>
<dbReference type="InterPro" id="IPR002048">
    <property type="entry name" value="EF_hand_dom"/>
</dbReference>
<evidence type="ECO:0000259" key="2">
    <source>
        <dbReference type="PROSITE" id="PS50222"/>
    </source>
</evidence>
<sequence>MTRQAPTISAQDVQEYIHRQSRLCDSRIEDAYMRLSGCYGDSKPSAPASRALSSSMSLPYRKPLASDTVTRPSTAHECRSTDRKTIEKPRGILKKSQSPVGSVRKRESPDEWFQRIMYIKNLSPLDLCDLFSRGDARKNPLVSLSNVCAVLFDLDPESLNGADPVTEEMEEFLYQFAAEHDGEMMVNIREALRALDIWQSRVTTSAQKISSKLASNPPAILESKNKKLKDVIADLQDANLRLSRQLNPAKLAAIRKSNDGISPSTWPPRSRISVTSSVELSPKKYKAPNPRKSSSQKGNSSRSGLQVVNLHEQELVEIASKLQFTGVLRLEQLLVDGDADSTGFVSLKQLCLLLAEDFELKVSESRLVEVCLGMNFNSDGQLDYKEFVDVLMDILIYALPDIRESAKKKSIQCLDQYLQSGFPSGREDVRQLLDALCSKYDLEGGQIIPIKDLVRVFHEDLVKYHEDELPFTLEEHETIQLARPFIQHKSHDSTSEGFVAYPELLDAILGPFPTGEEKGAKQLKRALSWEFWHNILMALCGGDARMKQKIVAQLVKIMTKVDPDKTFTISTRHFKRIFERHLSPEDMEILAEILATSETVSDLRYDVLLKLVFGSPELHDKAFFKSIRTKILREEPLVKELTTRGSSHKLTIQDFHETFIVQAEEPLTTIEMLFLFASIDSDHDGSIHAKTLQNFLTRSDWSDTKRHTDDTTLPLQAADTEDIEMVKKLVAKCCSGYDLQRSLDTLGRNSEGWISQADMLLELSKMLHKLGVVGVHQSDLKHLVQNISQHTIGDGPRSALRDGILVHCDAFFDALLDWNSLIIKMRLSDSLVEVKKVFEKVDREHNGTIRSEDWNKAYRLICDDDKDMSEWEVRVLQRRFPGHTKREETIDYARLIVFLLDFQQRHARKTLQIRVLKHFQQRVTSTMSTAKMERLFQALDTDKKGYFNAADLKTYLSEEFAKESEEVLEEDKCSVLLNSADALASVIHLLAGERLAQSYQNPTSSDPPAVVTFERFCHIVSLLSNEKHKLLSSGNRIDHRSSRIHPSHSHNRKSSELADADNEKQTISSLRVLEITISEIASQFVDSRGNLQPARAFHYFSLGSTVSGRTPPGSPLRRSLLSNSTVRSSGLSRTTPKKQRVPEASNPDPLTPSRLKQTLQSHHNIEVSTHLISQFFLHIGSPSKYFLDLQHFAQWAVPLSVELQDKVRELVRQMLVKGKGGGGRVGLDRFLVHLQRRIQDSPHYRSHENTQVQHVPMQVLLSKLHLLNISLHKRELLTLLRHFGMEEDLEAVDYARFVKHLHELAN</sequence>
<dbReference type="PROSITE" id="PS50222">
    <property type="entry name" value="EF_HAND_2"/>
    <property type="match status" value="3"/>
</dbReference>
<feature type="region of interest" description="Disordered" evidence="1">
    <location>
        <begin position="258"/>
        <end position="304"/>
    </location>
</feature>
<feature type="compositionally biased region" description="Basic and acidic residues" evidence="1">
    <location>
        <begin position="1053"/>
        <end position="1062"/>
    </location>
</feature>
<evidence type="ECO:0000313" key="3">
    <source>
        <dbReference type="EMBL" id="ETK81847.1"/>
    </source>
</evidence>
<dbReference type="VEuPathDB" id="FungiDB:PPTG_03060"/>